<proteinExistence type="predicted"/>
<dbReference type="EMBL" id="ML213604">
    <property type="protein sequence ID" value="TFK38099.1"/>
    <property type="molecule type" value="Genomic_DNA"/>
</dbReference>
<dbReference type="InterPro" id="IPR032675">
    <property type="entry name" value="LRR_dom_sf"/>
</dbReference>
<dbReference type="Proteomes" id="UP000308652">
    <property type="component" value="Unassembled WGS sequence"/>
</dbReference>
<dbReference type="Gene3D" id="3.80.10.10">
    <property type="entry name" value="Ribonuclease Inhibitor"/>
    <property type="match status" value="1"/>
</dbReference>
<sequence length="410" mass="46608">MGRRRFRGCPQRYGVVSCHSQSDSQVDPQVFQDRRALQLICSTWRVIVAEITAEYLTIYSDAELLATVKVLEASAKRKKKKGGKALGEWTTRIDFKILGPYNPAHIVRLLQCTPNLLIYINKNGSYASPERQTPTEVMEALVRHCRGLRRAEWSGPGEPPTFIDLATLVNGCPHLQTLRLICIYSYTMSCRPPVLTLPKLKTLSLGLIPESSEITSPDMPIVWDPLLDLLSQQSTQLPELERFEIDIFPLPLHPFFIMHGEKIRHFRVTTWSAVALLPDALERCPNLHSLVLSHGSDTLDLPEFLPNVKRICILPSVEDLVRVPTRVFAFAVLTPLDALLVALEKISAPGLDELRIRNSGAFVDLANHSLWLQGWWRRWNIRGVEFYDKSGKSFQVVEDEEERILDKVRE</sequence>
<evidence type="ECO:0000313" key="2">
    <source>
        <dbReference type="Proteomes" id="UP000308652"/>
    </source>
</evidence>
<keyword evidence="2" id="KW-1185">Reference proteome</keyword>
<organism evidence="1 2">
    <name type="scientific">Crucibulum laeve</name>
    <dbReference type="NCBI Taxonomy" id="68775"/>
    <lineage>
        <taxon>Eukaryota</taxon>
        <taxon>Fungi</taxon>
        <taxon>Dikarya</taxon>
        <taxon>Basidiomycota</taxon>
        <taxon>Agaricomycotina</taxon>
        <taxon>Agaricomycetes</taxon>
        <taxon>Agaricomycetidae</taxon>
        <taxon>Agaricales</taxon>
        <taxon>Agaricineae</taxon>
        <taxon>Nidulariaceae</taxon>
        <taxon>Crucibulum</taxon>
    </lineage>
</organism>
<accession>A0A5C3LXX8</accession>
<dbReference type="AlphaFoldDB" id="A0A5C3LXX8"/>
<evidence type="ECO:0000313" key="1">
    <source>
        <dbReference type="EMBL" id="TFK38099.1"/>
    </source>
</evidence>
<protein>
    <recommendedName>
        <fullName evidence="3">F-box domain-containing protein</fullName>
    </recommendedName>
</protein>
<evidence type="ECO:0008006" key="3">
    <source>
        <dbReference type="Google" id="ProtNLM"/>
    </source>
</evidence>
<gene>
    <name evidence="1" type="ORF">BDQ12DRAFT_698731</name>
</gene>
<reference evidence="1 2" key="1">
    <citation type="journal article" date="2019" name="Nat. Ecol. Evol.">
        <title>Megaphylogeny resolves global patterns of mushroom evolution.</title>
        <authorList>
            <person name="Varga T."/>
            <person name="Krizsan K."/>
            <person name="Foldi C."/>
            <person name="Dima B."/>
            <person name="Sanchez-Garcia M."/>
            <person name="Sanchez-Ramirez S."/>
            <person name="Szollosi G.J."/>
            <person name="Szarkandi J.G."/>
            <person name="Papp V."/>
            <person name="Albert L."/>
            <person name="Andreopoulos W."/>
            <person name="Angelini C."/>
            <person name="Antonin V."/>
            <person name="Barry K.W."/>
            <person name="Bougher N.L."/>
            <person name="Buchanan P."/>
            <person name="Buyck B."/>
            <person name="Bense V."/>
            <person name="Catcheside P."/>
            <person name="Chovatia M."/>
            <person name="Cooper J."/>
            <person name="Damon W."/>
            <person name="Desjardin D."/>
            <person name="Finy P."/>
            <person name="Geml J."/>
            <person name="Haridas S."/>
            <person name="Hughes K."/>
            <person name="Justo A."/>
            <person name="Karasinski D."/>
            <person name="Kautmanova I."/>
            <person name="Kiss B."/>
            <person name="Kocsube S."/>
            <person name="Kotiranta H."/>
            <person name="LaButti K.M."/>
            <person name="Lechner B.E."/>
            <person name="Liimatainen K."/>
            <person name="Lipzen A."/>
            <person name="Lukacs Z."/>
            <person name="Mihaltcheva S."/>
            <person name="Morgado L.N."/>
            <person name="Niskanen T."/>
            <person name="Noordeloos M.E."/>
            <person name="Ohm R.A."/>
            <person name="Ortiz-Santana B."/>
            <person name="Ovrebo C."/>
            <person name="Racz N."/>
            <person name="Riley R."/>
            <person name="Savchenko A."/>
            <person name="Shiryaev A."/>
            <person name="Soop K."/>
            <person name="Spirin V."/>
            <person name="Szebenyi C."/>
            <person name="Tomsovsky M."/>
            <person name="Tulloss R.E."/>
            <person name="Uehling J."/>
            <person name="Grigoriev I.V."/>
            <person name="Vagvolgyi C."/>
            <person name="Papp T."/>
            <person name="Martin F.M."/>
            <person name="Miettinen O."/>
            <person name="Hibbett D.S."/>
            <person name="Nagy L.G."/>
        </authorList>
    </citation>
    <scope>NUCLEOTIDE SEQUENCE [LARGE SCALE GENOMIC DNA]</scope>
    <source>
        <strain evidence="1 2">CBS 166.37</strain>
    </source>
</reference>
<dbReference type="SUPFAM" id="SSF52047">
    <property type="entry name" value="RNI-like"/>
    <property type="match status" value="1"/>
</dbReference>
<dbReference type="OrthoDB" id="3171058at2759"/>
<name>A0A5C3LXX8_9AGAR</name>